<evidence type="ECO:0000313" key="11">
    <source>
        <dbReference type="Proteomes" id="UP000031516"/>
    </source>
</evidence>
<organism evidence="10 11">
    <name type="scientific">Kluyveromyces dobzhanskii CBS 2104</name>
    <dbReference type="NCBI Taxonomy" id="1427455"/>
    <lineage>
        <taxon>Eukaryota</taxon>
        <taxon>Fungi</taxon>
        <taxon>Dikarya</taxon>
        <taxon>Ascomycota</taxon>
        <taxon>Saccharomycotina</taxon>
        <taxon>Saccharomycetes</taxon>
        <taxon>Saccharomycetales</taxon>
        <taxon>Saccharomycetaceae</taxon>
        <taxon>Kluyveromyces</taxon>
    </lineage>
</organism>
<evidence type="ECO:0000256" key="8">
    <source>
        <dbReference type="ARBA" id="ARBA00044527"/>
    </source>
</evidence>
<keyword evidence="4" id="KW-0677">Repeat</keyword>
<comment type="subunit">
    <text evidence="7">Binds to mitochondrial small subunit 15S rRNA.</text>
</comment>
<dbReference type="EMBL" id="CCBQ010000039">
    <property type="protein sequence ID" value="CDO94672.1"/>
    <property type="molecule type" value="Genomic_DNA"/>
</dbReference>
<evidence type="ECO:0000256" key="6">
    <source>
        <dbReference type="ARBA" id="ARBA00044493"/>
    </source>
</evidence>
<evidence type="ECO:0000256" key="3">
    <source>
        <dbReference type="ARBA" id="ARBA00022664"/>
    </source>
</evidence>
<accession>A0A0A8L8X0</accession>
<keyword evidence="3" id="KW-0507">mRNA processing</keyword>
<dbReference type="NCBIfam" id="TIGR00756">
    <property type="entry name" value="PPR"/>
    <property type="match status" value="1"/>
</dbReference>
<protein>
    <recommendedName>
        <fullName evidence="8">Mitochondrial 15S rRNA processing factor CCM1</fullName>
    </recommendedName>
</protein>
<dbReference type="PANTHER" id="PTHR47936:SF1">
    <property type="entry name" value="PENTATRICOPEPTIDE REPEAT-CONTAINING PROTEIN GUN1, CHLOROPLASTIC"/>
    <property type="match status" value="1"/>
</dbReference>
<dbReference type="InterPro" id="IPR002885">
    <property type="entry name" value="PPR_rpt"/>
</dbReference>
<dbReference type="InterPro" id="IPR011990">
    <property type="entry name" value="TPR-like_helical_dom_sf"/>
</dbReference>
<dbReference type="OrthoDB" id="185373at2759"/>
<gene>
    <name evidence="10" type="ORF">KLDO_g2930</name>
</gene>
<evidence type="ECO:0000256" key="1">
    <source>
        <dbReference type="ARBA" id="ARBA00004173"/>
    </source>
</evidence>
<dbReference type="GO" id="GO:0008380">
    <property type="term" value="P:RNA splicing"/>
    <property type="evidence" value="ECO:0007669"/>
    <property type="project" value="UniProtKB-KW"/>
</dbReference>
<comment type="subcellular location">
    <subcellularLocation>
        <location evidence="1">Mitochondrion</location>
    </subcellularLocation>
</comment>
<dbReference type="AlphaFoldDB" id="A0A0A8L8X0"/>
<comment type="caution">
    <text evidence="10">The sequence shown here is derived from an EMBL/GenBank/DDBJ whole genome shotgun (WGS) entry which is preliminary data.</text>
</comment>
<evidence type="ECO:0000256" key="5">
    <source>
        <dbReference type="ARBA" id="ARBA00023187"/>
    </source>
</evidence>
<dbReference type="GO" id="GO:0005739">
    <property type="term" value="C:mitochondrion"/>
    <property type="evidence" value="ECO:0007669"/>
    <property type="project" value="UniProtKB-SubCell"/>
</dbReference>
<feature type="repeat" description="PPR" evidence="9">
    <location>
        <begin position="348"/>
        <end position="382"/>
    </location>
</feature>
<evidence type="ECO:0000256" key="9">
    <source>
        <dbReference type="PROSITE-ProRule" id="PRU00708"/>
    </source>
</evidence>
<reference evidence="10 11" key="1">
    <citation type="submission" date="2014-03" db="EMBL/GenBank/DDBJ databases">
        <title>The genome of Kluyveromyces dobzhanskii.</title>
        <authorList>
            <person name="Nystedt B."/>
            <person name="Astrom S."/>
        </authorList>
    </citation>
    <scope>NUCLEOTIDE SEQUENCE [LARGE SCALE GENOMIC DNA]</scope>
    <source>
        <strain evidence="10 11">CBS 2104</strain>
    </source>
</reference>
<name>A0A0A8L8X0_9SACH</name>
<evidence type="ECO:0000256" key="2">
    <source>
        <dbReference type="ARBA" id="ARBA00006192"/>
    </source>
</evidence>
<dbReference type="PANTHER" id="PTHR47936">
    <property type="entry name" value="PPR_LONG DOMAIN-CONTAINING PROTEIN"/>
    <property type="match status" value="1"/>
</dbReference>
<dbReference type="PROSITE" id="PS51375">
    <property type="entry name" value="PPR"/>
    <property type="match status" value="1"/>
</dbReference>
<sequence length="849" mass="98737">MLSLGKNGKTSLRLVRNVRRNVIIPARRDAKSRRRRVQPVIDSNDVLDLDTIDFRKEKDVQFKVNQLKEFTRNLRDQIKHTDELRRKHDIEEEVTQGASSDVNDFDTDAGMILGAFNDNMTTSRTENNLSALLLSGKANKPLLPDRLSERIENKDLILRCLFDKRNTDFNPIINELYHSEQRLKGLGIKYIYSNILFNKFDKLSFKSLSQLDEMIMESVDNDATRLNCDIYERLMLSLSRVQTRTAQGKLEVCGKLRELLERMDITMSKKSFQPTQHMLNACVFTAAKAMNWENMDYFLKKFTTEYAIQPNKKTYTTVISFYNNLGHYKKAWQLFDSLKFLSLEHKPDTKVYNLMLEVCQKERDYARTLDLFQEMDDLEVEKDLKTYINAAKSLAISSADNIVSEGKSDSIRLMSWKYIHKIHEDPILSGQLTGNPRNNLLLLETMMVLSAYDGDVGICRALYYKYTNALFKIHFNEFKKYNMDNVPVDFVGIWKRALSAQMFNWLLLSYSKFKRSRLPLLLGYPEGSTLRRSIIYSVDYLGHGSSYEKSDIQLPMLPMLDLNDPGLIMNESKALWRFNLEYGGNVDIRELPNGMQTVTDIENLIKSQRDVNEFKIEISNRLMDWKANYVNHKILNMKSLITFLTIPIRLHEPQEFKLRLQEFTFQAFEFNDIVESQFAKLKSNQLQLPVVTTDATALVTDMITPPEFLLYLVSMKHKLATNCAIYEICMKAAIAFHDFELAKKTWKDRGKFRLTDSFQKLKPAERQQSDATFAQLMVEYFANEKMYQDALSIIFSSLKTVNWEYRMVKSLHKALLAIEDENSAARLLSVVNRKSKMVELEEEIKSLGI</sequence>
<dbReference type="Pfam" id="PF01535">
    <property type="entry name" value="PPR"/>
    <property type="match status" value="1"/>
</dbReference>
<dbReference type="GO" id="GO:0006397">
    <property type="term" value="P:mRNA processing"/>
    <property type="evidence" value="ECO:0007669"/>
    <property type="project" value="UniProtKB-KW"/>
</dbReference>
<evidence type="ECO:0000256" key="7">
    <source>
        <dbReference type="ARBA" id="ARBA00044511"/>
    </source>
</evidence>
<dbReference type="GO" id="GO:0031930">
    <property type="term" value="P:mitochondria-nucleus signaling pathway"/>
    <property type="evidence" value="ECO:0007669"/>
    <property type="project" value="TreeGrafter"/>
</dbReference>
<comment type="function">
    <text evidence="6">Regulates mitochondrial small subunit maturation by controlling 15S rRNA 5'-end processing. Localizes to the 5' precursor of the 15S rRNA in a position that is subsequently occupied by mS47 in the mature yeast mtSSU. Uses structure and sequence-specific RNA recognition, binding to a single-stranded region of the precursor and specifically recognizing bases -6 to -1. The exchange of Ccm1 for mS47 is coupled to the irreversible removal of precursor rRNA that is accompanied by conformational changes of the mitoribosomal proteins uS5m and mS26. These conformational changes signal completion of 5'-end rRNA processing through protection of the mature 5'-end of the 15S rRNA and stabilization of mS47. The removal of the 5' precursor together with the dissociation of Ccm1 may be catalyzed by the 5'-3' exoribonuclease Pet127. Involved in the specific removal of group I introns in mitochondrial encoded transcripts.</text>
</comment>
<dbReference type="Proteomes" id="UP000031516">
    <property type="component" value="Unassembled WGS sequence"/>
</dbReference>
<keyword evidence="5" id="KW-0508">mRNA splicing</keyword>
<evidence type="ECO:0000256" key="4">
    <source>
        <dbReference type="ARBA" id="ARBA00022737"/>
    </source>
</evidence>
<keyword evidence="11" id="KW-1185">Reference proteome</keyword>
<dbReference type="Gene3D" id="1.25.40.10">
    <property type="entry name" value="Tetratricopeptide repeat domain"/>
    <property type="match status" value="1"/>
</dbReference>
<comment type="similarity">
    <text evidence="2">Belongs to the CCM1 family.</text>
</comment>
<proteinExistence type="inferred from homology"/>
<evidence type="ECO:0000313" key="10">
    <source>
        <dbReference type="EMBL" id="CDO94672.1"/>
    </source>
</evidence>